<name>A0ABY7HBM1_9BACT</name>
<accession>A0ABY7HBM1</accession>
<proteinExistence type="predicted"/>
<gene>
    <name evidence="1" type="ORF">O0S08_11015</name>
</gene>
<dbReference type="RefSeq" id="WP_269039035.1">
    <property type="nucleotide sequence ID" value="NZ_CP114040.1"/>
</dbReference>
<dbReference type="EMBL" id="CP114040">
    <property type="protein sequence ID" value="WAS96671.1"/>
    <property type="molecule type" value="Genomic_DNA"/>
</dbReference>
<reference evidence="1" key="1">
    <citation type="submission" date="2022-11" db="EMBL/GenBank/DDBJ databases">
        <title>Minimal conservation of predation-associated metabolite biosynthetic gene clusters underscores biosynthetic potential of Myxococcota including descriptions for ten novel species: Archangium lansinium sp. nov., Myxococcus landrumus sp. nov., Nannocystis bai.</title>
        <authorList>
            <person name="Ahearne A."/>
            <person name="Stevens C."/>
            <person name="Dowd S."/>
        </authorList>
    </citation>
    <scope>NUCLEOTIDE SEQUENCE</scope>
    <source>
        <strain evidence="1">Fl3</strain>
    </source>
</reference>
<protein>
    <submittedName>
        <fullName evidence="1">Uncharacterized protein</fullName>
    </submittedName>
</protein>
<keyword evidence="2" id="KW-1185">Reference proteome</keyword>
<organism evidence="1 2">
    <name type="scientific">Nannocystis punicea</name>
    <dbReference type="NCBI Taxonomy" id="2995304"/>
    <lineage>
        <taxon>Bacteria</taxon>
        <taxon>Pseudomonadati</taxon>
        <taxon>Myxococcota</taxon>
        <taxon>Polyangia</taxon>
        <taxon>Nannocystales</taxon>
        <taxon>Nannocystaceae</taxon>
        <taxon>Nannocystis</taxon>
    </lineage>
</organism>
<sequence>MDTKLEALLIEEARGEAMAELKTAQWIVWGWECSLEEERDSRRDEEQLGSLLRGLEAARLHLEILLAETCYKRRT</sequence>
<evidence type="ECO:0000313" key="1">
    <source>
        <dbReference type="EMBL" id="WAS96671.1"/>
    </source>
</evidence>
<evidence type="ECO:0000313" key="2">
    <source>
        <dbReference type="Proteomes" id="UP001164459"/>
    </source>
</evidence>
<dbReference type="Proteomes" id="UP001164459">
    <property type="component" value="Chromosome"/>
</dbReference>